<name>A0A484AW90_DRONA</name>
<dbReference type="AlphaFoldDB" id="A0A484AW90"/>
<evidence type="ECO:0000256" key="1">
    <source>
        <dbReference type="SAM" id="MobiDB-lite"/>
    </source>
</evidence>
<sequence length="243" mass="27957">MGDNRAVKQKTSSRKDDNVVAKVATYGHRNPIHIPPGFILKVPISLTCTECLREFQPKPLGALRLKEVEGQIEELSICQPCMTKNPFLFRYLVKYASRPRDKGKPLSRLQKTVKRLELMRLKLESSKSVYSETQAPDAKARTDRAIQLVTDLIMKFEDFQRKAQNNKKTNKKNKANNKKANSHKDNNNNKANNNNKTNNNKKPNKKKAKHNKKANNKKKHSNNKTKSKNKKTKNEKKSNHEKT</sequence>
<gene>
    <name evidence="2" type="ORF">AWZ03_012909</name>
</gene>
<feature type="compositionally biased region" description="Low complexity" evidence="1">
    <location>
        <begin position="188"/>
        <end position="201"/>
    </location>
</feature>
<feature type="compositionally biased region" description="Basic residues" evidence="1">
    <location>
        <begin position="202"/>
        <end position="234"/>
    </location>
</feature>
<dbReference type="EMBL" id="LSRL02000512">
    <property type="protein sequence ID" value="TDG40668.1"/>
    <property type="molecule type" value="Genomic_DNA"/>
</dbReference>
<accession>A0A484AW90</accession>
<feature type="region of interest" description="Disordered" evidence="1">
    <location>
        <begin position="160"/>
        <end position="243"/>
    </location>
</feature>
<evidence type="ECO:0000313" key="3">
    <source>
        <dbReference type="Proteomes" id="UP000295192"/>
    </source>
</evidence>
<keyword evidence="3" id="KW-1185">Reference proteome</keyword>
<reference evidence="2 3" key="1">
    <citation type="journal article" date="2019" name="J. Hered.">
        <title>An Improved Genome Assembly for Drosophila navojoa, the Basal Species in the mojavensis Cluster.</title>
        <authorList>
            <person name="Vanderlinde T."/>
            <person name="Dupim E.G."/>
            <person name="Nazario-Yepiz N.O."/>
            <person name="Carvalho A.B."/>
        </authorList>
    </citation>
    <scope>NUCLEOTIDE SEQUENCE [LARGE SCALE GENOMIC DNA]</scope>
    <source>
        <strain evidence="2">Navoj_Jal97</strain>
        <tissue evidence="2">Whole organism</tissue>
    </source>
</reference>
<comment type="caution">
    <text evidence="2">The sequence shown here is derived from an EMBL/GenBank/DDBJ whole genome shotgun (WGS) entry which is preliminary data.</text>
</comment>
<proteinExistence type="predicted"/>
<evidence type="ECO:0000313" key="2">
    <source>
        <dbReference type="EMBL" id="TDG40668.1"/>
    </source>
</evidence>
<dbReference type="Proteomes" id="UP000295192">
    <property type="component" value="Unassembled WGS sequence"/>
</dbReference>
<protein>
    <submittedName>
        <fullName evidence="2">Uncharacterized protein</fullName>
    </submittedName>
</protein>
<feature type="compositionally biased region" description="Basic residues" evidence="1">
    <location>
        <begin position="164"/>
        <end position="181"/>
    </location>
</feature>
<organism evidence="2 3">
    <name type="scientific">Drosophila navojoa</name>
    <name type="common">Fruit fly</name>
    <dbReference type="NCBI Taxonomy" id="7232"/>
    <lineage>
        <taxon>Eukaryota</taxon>
        <taxon>Metazoa</taxon>
        <taxon>Ecdysozoa</taxon>
        <taxon>Arthropoda</taxon>
        <taxon>Hexapoda</taxon>
        <taxon>Insecta</taxon>
        <taxon>Pterygota</taxon>
        <taxon>Neoptera</taxon>
        <taxon>Endopterygota</taxon>
        <taxon>Diptera</taxon>
        <taxon>Brachycera</taxon>
        <taxon>Muscomorpha</taxon>
        <taxon>Ephydroidea</taxon>
        <taxon>Drosophilidae</taxon>
        <taxon>Drosophila</taxon>
    </lineage>
</organism>